<keyword evidence="2" id="KW-1185">Reference proteome</keyword>
<organism evidence="1 2">
    <name type="scientific">Aspergillus bertholletiae</name>
    <dbReference type="NCBI Taxonomy" id="1226010"/>
    <lineage>
        <taxon>Eukaryota</taxon>
        <taxon>Fungi</taxon>
        <taxon>Dikarya</taxon>
        <taxon>Ascomycota</taxon>
        <taxon>Pezizomycotina</taxon>
        <taxon>Eurotiomycetes</taxon>
        <taxon>Eurotiomycetidae</taxon>
        <taxon>Eurotiales</taxon>
        <taxon>Aspergillaceae</taxon>
        <taxon>Aspergillus</taxon>
        <taxon>Aspergillus subgen. Circumdati</taxon>
    </lineage>
</organism>
<evidence type="ECO:0000313" key="1">
    <source>
        <dbReference type="EMBL" id="KAE8377183.1"/>
    </source>
</evidence>
<reference evidence="1 2" key="1">
    <citation type="submission" date="2019-04" db="EMBL/GenBank/DDBJ databases">
        <title>Friends and foes A comparative genomics studyof 23 Aspergillus species from section Flavi.</title>
        <authorList>
            <consortium name="DOE Joint Genome Institute"/>
            <person name="Kjaerbolling I."/>
            <person name="Vesth T."/>
            <person name="Frisvad J.C."/>
            <person name="Nybo J.L."/>
            <person name="Theobald S."/>
            <person name="Kildgaard S."/>
            <person name="Isbrandt T."/>
            <person name="Kuo A."/>
            <person name="Sato A."/>
            <person name="Lyhne E.K."/>
            <person name="Kogle M.E."/>
            <person name="Wiebenga A."/>
            <person name="Kun R.S."/>
            <person name="Lubbers R.J."/>
            <person name="Makela M.R."/>
            <person name="Barry K."/>
            <person name="Chovatia M."/>
            <person name="Clum A."/>
            <person name="Daum C."/>
            <person name="Haridas S."/>
            <person name="He G."/>
            <person name="LaButti K."/>
            <person name="Lipzen A."/>
            <person name="Mondo S."/>
            <person name="Riley R."/>
            <person name="Salamov A."/>
            <person name="Simmons B.A."/>
            <person name="Magnuson J.K."/>
            <person name="Henrissat B."/>
            <person name="Mortensen U.H."/>
            <person name="Larsen T.O."/>
            <person name="Devries R.P."/>
            <person name="Grigoriev I.V."/>
            <person name="Machida M."/>
            <person name="Baker S.E."/>
            <person name="Andersen M.R."/>
        </authorList>
    </citation>
    <scope>NUCLEOTIDE SEQUENCE [LARGE SCALE GENOMIC DNA]</scope>
    <source>
        <strain evidence="1 2">IBT 29228</strain>
    </source>
</reference>
<dbReference type="AlphaFoldDB" id="A0A5N7B590"/>
<accession>A0A5N7B590</accession>
<protein>
    <submittedName>
        <fullName evidence="1">Uncharacterized protein</fullName>
    </submittedName>
</protein>
<name>A0A5N7B590_9EURO</name>
<sequence length="68" mass="7786">MIFHKPALHRLLYKTATNSNYIDRASDAVVFAVYYATVTSMNLEQCAEELTLEYQRLGSIPRINCTTQ</sequence>
<proteinExistence type="predicted"/>
<gene>
    <name evidence="1" type="ORF">BDV26DRAFT_264042</name>
</gene>
<evidence type="ECO:0000313" key="2">
    <source>
        <dbReference type="Proteomes" id="UP000326198"/>
    </source>
</evidence>
<dbReference type="Proteomes" id="UP000326198">
    <property type="component" value="Unassembled WGS sequence"/>
</dbReference>
<dbReference type="EMBL" id="ML736227">
    <property type="protein sequence ID" value="KAE8377183.1"/>
    <property type="molecule type" value="Genomic_DNA"/>
</dbReference>